<protein>
    <recommendedName>
        <fullName evidence="4">Secreted protein</fullName>
    </recommendedName>
</protein>
<evidence type="ECO:0000313" key="3">
    <source>
        <dbReference type="Proteomes" id="UP000198683"/>
    </source>
</evidence>
<gene>
    <name evidence="2" type="ORF">SAMN05421874_109139</name>
</gene>
<feature type="chain" id="PRO_5038682765" description="Secreted protein" evidence="1">
    <location>
        <begin position="27"/>
        <end position="111"/>
    </location>
</feature>
<name>A0A1G9DH17_9ACTN</name>
<keyword evidence="1" id="KW-0732">Signal</keyword>
<dbReference type="Proteomes" id="UP000198683">
    <property type="component" value="Unassembled WGS sequence"/>
</dbReference>
<reference evidence="2 3" key="1">
    <citation type="submission" date="2016-10" db="EMBL/GenBank/DDBJ databases">
        <authorList>
            <person name="de Groot N.N."/>
        </authorList>
    </citation>
    <scope>NUCLEOTIDE SEQUENCE [LARGE SCALE GENOMIC DNA]</scope>
    <source>
        <strain evidence="2 3">CGMCC 4.5681</strain>
    </source>
</reference>
<accession>A0A1G9DH17</accession>
<dbReference type="AlphaFoldDB" id="A0A1G9DH17"/>
<feature type="signal peptide" evidence="1">
    <location>
        <begin position="1"/>
        <end position="26"/>
    </location>
</feature>
<organism evidence="2 3">
    <name type="scientific">Nonomuraea maritima</name>
    <dbReference type="NCBI Taxonomy" id="683260"/>
    <lineage>
        <taxon>Bacteria</taxon>
        <taxon>Bacillati</taxon>
        <taxon>Actinomycetota</taxon>
        <taxon>Actinomycetes</taxon>
        <taxon>Streptosporangiales</taxon>
        <taxon>Streptosporangiaceae</taxon>
        <taxon>Nonomuraea</taxon>
    </lineage>
</organism>
<sequence>MLKAPVKKIATLATALVVATTLTTTAAGSAQAAAGPCWSYTFVDWGISTAGSQCPSGTFGWSHRVVATFAKDGQLNKTLRGPWKGGTSKSYVSAGLGWQVISHHVEQSGDN</sequence>
<evidence type="ECO:0000256" key="1">
    <source>
        <dbReference type="SAM" id="SignalP"/>
    </source>
</evidence>
<evidence type="ECO:0000313" key="2">
    <source>
        <dbReference type="EMBL" id="SDK63173.1"/>
    </source>
</evidence>
<proteinExistence type="predicted"/>
<dbReference type="RefSeq" id="WP_143022079.1">
    <property type="nucleotide sequence ID" value="NZ_FNFB01000009.1"/>
</dbReference>
<evidence type="ECO:0008006" key="4">
    <source>
        <dbReference type="Google" id="ProtNLM"/>
    </source>
</evidence>
<dbReference type="EMBL" id="FNFB01000009">
    <property type="protein sequence ID" value="SDK63173.1"/>
    <property type="molecule type" value="Genomic_DNA"/>
</dbReference>
<dbReference type="OrthoDB" id="9996147at2"/>
<keyword evidence="3" id="KW-1185">Reference proteome</keyword>